<organism evidence="1 2">
    <name type="scientific">Ancylostoma caninum</name>
    <name type="common">Dog hookworm</name>
    <dbReference type="NCBI Taxonomy" id="29170"/>
    <lineage>
        <taxon>Eukaryota</taxon>
        <taxon>Metazoa</taxon>
        <taxon>Ecdysozoa</taxon>
        <taxon>Nematoda</taxon>
        <taxon>Chromadorea</taxon>
        <taxon>Rhabditida</taxon>
        <taxon>Rhabditina</taxon>
        <taxon>Rhabditomorpha</taxon>
        <taxon>Strongyloidea</taxon>
        <taxon>Ancylostomatidae</taxon>
        <taxon>Ancylostomatinae</taxon>
        <taxon>Ancylostoma</taxon>
    </lineage>
</organism>
<dbReference type="OrthoDB" id="5839462at2759"/>
<proteinExistence type="predicted"/>
<protein>
    <submittedName>
        <fullName evidence="1">Uncharacterized protein</fullName>
    </submittedName>
</protein>
<evidence type="ECO:0000313" key="2">
    <source>
        <dbReference type="Proteomes" id="UP000252519"/>
    </source>
</evidence>
<comment type="caution">
    <text evidence="1">The sequence shown here is derived from an EMBL/GenBank/DDBJ whole genome shotgun (WGS) entry which is preliminary data.</text>
</comment>
<accession>A0A368FES0</accession>
<keyword evidence="2" id="KW-1185">Reference proteome</keyword>
<reference evidence="1 2" key="1">
    <citation type="submission" date="2014-10" db="EMBL/GenBank/DDBJ databases">
        <title>Draft genome of the hookworm Ancylostoma caninum.</title>
        <authorList>
            <person name="Mitreva M."/>
        </authorList>
    </citation>
    <scope>NUCLEOTIDE SEQUENCE [LARGE SCALE GENOMIC DNA]</scope>
    <source>
        <strain evidence="1 2">Baltimore</strain>
    </source>
</reference>
<dbReference type="Proteomes" id="UP000252519">
    <property type="component" value="Unassembled WGS sequence"/>
</dbReference>
<gene>
    <name evidence="1" type="ORF">ANCCAN_23669</name>
</gene>
<sequence>MSTNKNTSFLGQFFSGVKTQAAQDASAHASREDLPLQSSMDKINTGKIFFNS</sequence>
<evidence type="ECO:0000313" key="1">
    <source>
        <dbReference type="EMBL" id="RCN30552.1"/>
    </source>
</evidence>
<dbReference type="EMBL" id="JOJR01001527">
    <property type="protein sequence ID" value="RCN30552.1"/>
    <property type="molecule type" value="Genomic_DNA"/>
</dbReference>
<dbReference type="AlphaFoldDB" id="A0A368FES0"/>
<name>A0A368FES0_ANCCA</name>